<protein>
    <submittedName>
        <fullName evidence="2">Uncharacterized protein</fullName>
    </submittedName>
</protein>
<proteinExistence type="predicted"/>
<dbReference type="EMBL" id="BK016209">
    <property type="protein sequence ID" value="DAG02471.1"/>
    <property type="molecule type" value="Genomic_DNA"/>
</dbReference>
<evidence type="ECO:0000313" key="2">
    <source>
        <dbReference type="EMBL" id="DAG02471.1"/>
    </source>
</evidence>
<organism evidence="2">
    <name type="scientific">CrAss-like virus sp. ctXt06</name>
    <dbReference type="NCBI Taxonomy" id="2825837"/>
    <lineage>
        <taxon>Viruses</taxon>
        <taxon>Duplodnaviria</taxon>
        <taxon>Heunggongvirae</taxon>
        <taxon>Uroviricota</taxon>
        <taxon>Caudoviricetes</taxon>
        <taxon>Crassvirales</taxon>
    </lineage>
</organism>
<evidence type="ECO:0000256" key="1">
    <source>
        <dbReference type="SAM" id="Phobius"/>
    </source>
</evidence>
<reference evidence="2" key="1">
    <citation type="journal article" date="2021" name="Proc. Natl. Acad. Sci. U.S.A.">
        <title>A Catalog of Tens of Thousands of Viruses from Human Metagenomes Reveals Hidden Associations with Chronic Diseases.</title>
        <authorList>
            <person name="Tisza M.J."/>
            <person name="Buck C.B."/>
        </authorList>
    </citation>
    <scope>NUCLEOTIDE SEQUENCE</scope>
    <source>
        <strain evidence="2">CtXt06</strain>
    </source>
</reference>
<accession>A0A8S5V783</accession>
<name>A0A8S5V783_9CAUD</name>
<keyword evidence="1" id="KW-0472">Membrane</keyword>
<keyword evidence="1" id="KW-0812">Transmembrane</keyword>
<feature type="transmembrane region" description="Helical" evidence="1">
    <location>
        <begin position="6"/>
        <end position="27"/>
    </location>
</feature>
<sequence length="32" mass="3612">MSLLDTFVSVPLMLVIVLGVFHILELLKMLII</sequence>
<keyword evidence="1" id="KW-1133">Transmembrane helix</keyword>